<evidence type="ECO:0000313" key="2">
    <source>
        <dbReference type="EMBL" id="EDS28296.1"/>
    </source>
</evidence>
<proteinExistence type="predicted"/>
<sequence>MRLLMPDPAMRPQGSFLLLTVRRRFAQLPARTCEVHSSATGLAGSIARLTGVRGWDQPCRPAFPESRSGFVEGNHASRNLQGRFARAADRRGRHPQSAFTYVGPTRSTCVSRPALEGDVAVGCHRAGSASERLIGRFSTAGPSGSISWQRRAFVAVVGGGSLARRVDGPPTNRPQVEMSRSRPQLGPLAQEPGFRVPYGPGGVADFDGSRNGAEAAPLRPEHSGLGTSHDFLCHSTHDFVLVGAVGRLVLSMLLPRWVFVATSGRRRRVYPRLTVAASTRQSFSWCLAGVSGGVSRLAVKRQREPPSETLCLASPAREIFVFWDTIITRFYNPRESVSVRVTLMTDLSPRLLATPGVAMALREGSTGGAFIEPYDLGQYGYQNSWFMILVMKMAIFTGLATPGVAIAQCSEWQN</sequence>
<dbReference type="InParanoid" id="B0WI81"/>
<dbReference type="AlphaFoldDB" id="B0WI81"/>
<feature type="region of interest" description="Disordered" evidence="1">
    <location>
        <begin position="164"/>
        <end position="191"/>
    </location>
</feature>
<reference evidence="2" key="1">
    <citation type="submission" date="2007-03" db="EMBL/GenBank/DDBJ databases">
        <title>Annotation of Culex pipiens quinquefasciatus.</title>
        <authorList>
            <consortium name="The Broad Institute Genome Sequencing Platform"/>
            <person name="Atkinson P.W."/>
            <person name="Hemingway J."/>
            <person name="Christensen B.M."/>
            <person name="Higgs S."/>
            <person name="Kodira C."/>
            <person name="Hannick L."/>
            <person name="Megy K."/>
            <person name="O'Leary S."/>
            <person name="Pearson M."/>
            <person name="Haas B.J."/>
            <person name="Mauceli E."/>
            <person name="Wortman J.R."/>
            <person name="Lee N.H."/>
            <person name="Guigo R."/>
            <person name="Stanke M."/>
            <person name="Alvarado L."/>
            <person name="Amedeo P."/>
            <person name="Antoine C.H."/>
            <person name="Arensburger P."/>
            <person name="Bidwell S.L."/>
            <person name="Crawford M."/>
            <person name="Camaro F."/>
            <person name="Devon K."/>
            <person name="Engels R."/>
            <person name="Hammond M."/>
            <person name="Howarth C."/>
            <person name="Koehrsen M."/>
            <person name="Lawson D."/>
            <person name="Montgomery P."/>
            <person name="Nene V."/>
            <person name="Nusbaum C."/>
            <person name="Puiu D."/>
            <person name="Romero-Severson J."/>
            <person name="Severson D.W."/>
            <person name="Shumway M."/>
            <person name="Sisk P."/>
            <person name="Stolte C."/>
            <person name="Zeng Q."/>
            <person name="Eisenstadt E."/>
            <person name="Fraser-Liggett C."/>
            <person name="Strausberg R."/>
            <person name="Galagan J."/>
            <person name="Birren B."/>
            <person name="Collins F.H."/>
        </authorList>
    </citation>
    <scope>NUCLEOTIDE SEQUENCE [LARGE SCALE GENOMIC DNA]</scope>
    <source>
        <strain evidence="2">JHB</strain>
    </source>
</reference>
<dbReference type="KEGG" id="cqu:CpipJ_CPIJ006795"/>
<organism>
    <name type="scientific">Culex quinquefasciatus</name>
    <name type="common">Southern house mosquito</name>
    <name type="synonym">Culex pungens</name>
    <dbReference type="NCBI Taxonomy" id="7176"/>
    <lineage>
        <taxon>Eukaryota</taxon>
        <taxon>Metazoa</taxon>
        <taxon>Ecdysozoa</taxon>
        <taxon>Arthropoda</taxon>
        <taxon>Hexapoda</taxon>
        <taxon>Insecta</taxon>
        <taxon>Pterygota</taxon>
        <taxon>Neoptera</taxon>
        <taxon>Endopterygota</taxon>
        <taxon>Diptera</taxon>
        <taxon>Nematocera</taxon>
        <taxon>Culicoidea</taxon>
        <taxon>Culicidae</taxon>
        <taxon>Culicinae</taxon>
        <taxon>Culicini</taxon>
        <taxon>Culex</taxon>
        <taxon>Culex</taxon>
    </lineage>
</organism>
<dbReference type="EnsemblMetazoa" id="CPIJ006795-RA">
    <property type="protein sequence ID" value="CPIJ006795-PA"/>
    <property type="gene ID" value="CPIJ006795"/>
</dbReference>
<dbReference type="VEuPathDB" id="VectorBase:CPIJ006795"/>
<gene>
    <name evidence="3" type="primary">6038655</name>
    <name evidence="2" type="ORF">CpipJ_CPIJ006795</name>
</gene>
<evidence type="ECO:0000313" key="3">
    <source>
        <dbReference type="EnsemblMetazoa" id="CPIJ006795-PA"/>
    </source>
</evidence>
<name>B0WI81_CULQU</name>
<reference evidence="3" key="2">
    <citation type="submission" date="2021-02" db="UniProtKB">
        <authorList>
            <consortium name="EnsemblMetazoa"/>
        </authorList>
    </citation>
    <scope>IDENTIFICATION</scope>
    <source>
        <strain evidence="3">JHB</strain>
    </source>
</reference>
<accession>B0WI81</accession>
<protein>
    <submittedName>
        <fullName evidence="2 3">Uncharacterized protein</fullName>
    </submittedName>
</protein>
<dbReference type="Proteomes" id="UP000002320">
    <property type="component" value="Unassembled WGS sequence"/>
</dbReference>
<dbReference type="EMBL" id="DS231944">
    <property type="protein sequence ID" value="EDS28296.1"/>
    <property type="molecule type" value="Genomic_DNA"/>
</dbReference>
<dbReference type="HOGENOM" id="CLU_664411_0_0_1"/>
<evidence type="ECO:0000256" key="1">
    <source>
        <dbReference type="SAM" id="MobiDB-lite"/>
    </source>
</evidence>
<keyword evidence="4" id="KW-1185">Reference proteome</keyword>
<evidence type="ECO:0000313" key="4">
    <source>
        <dbReference type="Proteomes" id="UP000002320"/>
    </source>
</evidence>